<dbReference type="PROSITE" id="PS51704">
    <property type="entry name" value="GP_PDE"/>
    <property type="match status" value="1"/>
</dbReference>
<dbReference type="EMBL" id="FN645462">
    <property type="protein sequence ID" value="CBI78207.1"/>
    <property type="molecule type" value="Genomic_DNA"/>
</dbReference>
<dbReference type="SUPFAM" id="SSF51695">
    <property type="entry name" value="PLC-like phosphodiesterases"/>
    <property type="match status" value="1"/>
</dbReference>
<dbReference type="GO" id="GO:0006629">
    <property type="term" value="P:lipid metabolic process"/>
    <property type="evidence" value="ECO:0007669"/>
    <property type="project" value="InterPro"/>
</dbReference>
<evidence type="ECO:0000313" key="2">
    <source>
        <dbReference type="EMBL" id="CBI78207.1"/>
    </source>
</evidence>
<dbReference type="GO" id="GO:0008889">
    <property type="term" value="F:glycerophosphodiester phosphodiesterase activity"/>
    <property type="evidence" value="ECO:0007669"/>
    <property type="project" value="UniProtKB-EC"/>
</dbReference>
<dbReference type="AlphaFoldDB" id="E6YMW9"/>
<protein>
    <submittedName>
        <fullName evidence="2">Glycerophosphoryl diester phosphodiesterase</fullName>
        <ecNumber evidence="2">3.1.4.46</ecNumber>
    </submittedName>
</protein>
<sequence>MKICLKKKLIAHRGGAGLYSENTLSAFRHAIALGVDEIECDIHLLKSGEIVIFHDFSLEQLIGKKGYIHEIDNDTRQQLRVKGSTEAPPLLEELLDLLVPTNVALHLEIKTCGEIERETLLSQRALELIKSRNLEKRVSAISFDARSLRPFIEAGITSGPCIDSFKGDMSCCFSEWKKLGYSDLSLDSSIVSRDFIESALDSGFNVGVWTVNGVSRLAHWLDMPVHYITTDQPDLALRLRSQK</sequence>
<dbReference type="CDD" id="cd08556">
    <property type="entry name" value="GDPD"/>
    <property type="match status" value="1"/>
</dbReference>
<dbReference type="InterPro" id="IPR030395">
    <property type="entry name" value="GP_PDE_dom"/>
</dbReference>
<proteinExistence type="predicted"/>
<dbReference type="EC" id="3.1.4.46" evidence="2"/>
<evidence type="ECO:0000259" key="1">
    <source>
        <dbReference type="PROSITE" id="PS51704"/>
    </source>
</evidence>
<dbReference type="InterPro" id="IPR017946">
    <property type="entry name" value="PLC-like_Pdiesterase_TIM-brl"/>
</dbReference>
<accession>E6YMW9</accession>
<reference evidence="2" key="1">
    <citation type="journal article" date="2011" name="PLoS Genet.">
        <title>Parallel evolution of a type IV secretion system in radiating lineages of the host-restricted bacterial pathogen Bartonella.</title>
        <authorList>
            <person name="Engel P."/>
            <person name="Salzburger W."/>
            <person name="Liesch M."/>
            <person name="Chang C.C."/>
            <person name="Maruyama S."/>
            <person name="Lanz C."/>
            <person name="Calteau A."/>
            <person name="Lajus A."/>
            <person name="Medigue C."/>
            <person name="Schuster S.C."/>
            <person name="Dehio C."/>
        </authorList>
    </citation>
    <scope>NUCLEOTIDE SEQUENCE</scope>
    <source>
        <strain evidence="2">ATCC BAA-1498</strain>
    </source>
</reference>
<dbReference type="PANTHER" id="PTHR46211:SF1">
    <property type="entry name" value="GLYCEROPHOSPHODIESTER PHOSPHODIESTERASE, CYTOPLASMIC"/>
    <property type="match status" value="1"/>
</dbReference>
<gene>
    <name evidence="2" type="primary">ugpQ</name>
    <name evidence="2" type="ORF">BARRO_80071</name>
</gene>
<dbReference type="Pfam" id="PF03009">
    <property type="entry name" value="GDPD"/>
    <property type="match status" value="1"/>
</dbReference>
<name>E6YMW9_9HYPH</name>
<organism evidence="2">
    <name type="scientific">Bartonella rochalimae ATCC BAA-1498</name>
    <dbReference type="NCBI Taxonomy" id="685782"/>
    <lineage>
        <taxon>Bacteria</taxon>
        <taxon>Pseudomonadati</taxon>
        <taxon>Pseudomonadota</taxon>
        <taxon>Alphaproteobacteria</taxon>
        <taxon>Hyphomicrobiales</taxon>
        <taxon>Bartonellaceae</taxon>
        <taxon>Bartonella</taxon>
    </lineage>
</organism>
<feature type="domain" description="GP-PDE" evidence="1">
    <location>
        <begin position="7"/>
        <end position="240"/>
    </location>
</feature>
<keyword evidence="2" id="KW-0378">Hydrolase</keyword>
<dbReference type="Gene3D" id="3.20.20.190">
    <property type="entry name" value="Phosphatidylinositol (PI) phosphodiesterase"/>
    <property type="match status" value="1"/>
</dbReference>
<dbReference type="PANTHER" id="PTHR46211">
    <property type="entry name" value="GLYCEROPHOSPHORYL DIESTER PHOSPHODIESTERASE"/>
    <property type="match status" value="1"/>
</dbReference>